<accession>A0ABP7T6R9</accession>
<proteinExistence type="predicted"/>
<name>A0ABP7T6R9_9ACTN</name>
<evidence type="ECO:0000313" key="2">
    <source>
        <dbReference type="EMBL" id="GAA4021904.1"/>
    </source>
</evidence>
<protein>
    <recommendedName>
        <fullName evidence="1">Trypsin-co-occurring domain-containing protein</fullName>
    </recommendedName>
</protein>
<sequence>MQCIDPVTELCEIAADARPAEDTIGVSTSPDLELDDGTPVRFLLGPVNGAVPVPPDDDRPEGMGRAVPVARGGRAVADLAAGALRGALRPLGPLLQEVHDAATSVPAPPTELSVTFGVQVGQDLRLGIVGGTGQAHLTVTASWTPAPDAGATPAAE</sequence>
<evidence type="ECO:0000313" key="3">
    <source>
        <dbReference type="Proteomes" id="UP001500456"/>
    </source>
</evidence>
<dbReference type="EMBL" id="BAAAZX010000032">
    <property type="protein sequence ID" value="GAA4021904.1"/>
    <property type="molecule type" value="Genomic_DNA"/>
</dbReference>
<dbReference type="Pfam" id="PF19493">
    <property type="entry name" value="Trypco1"/>
    <property type="match status" value="1"/>
</dbReference>
<dbReference type="InterPro" id="IPR045794">
    <property type="entry name" value="Trypco1"/>
</dbReference>
<feature type="domain" description="Trypsin-co-occurring" evidence="1">
    <location>
        <begin position="33"/>
        <end position="144"/>
    </location>
</feature>
<organism evidence="2 3">
    <name type="scientific">Streptomyces plumbiresistens</name>
    <dbReference type="NCBI Taxonomy" id="511811"/>
    <lineage>
        <taxon>Bacteria</taxon>
        <taxon>Bacillati</taxon>
        <taxon>Actinomycetota</taxon>
        <taxon>Actinomycetes</taxon>
        <taxon>Kitasatosporales</taxon>
        <taxon>Streptomycetaceae</taxon>
        <taxon>Streptomyces</taxon>
    </lineage>
</organism>
<gene>
    <name evidence="2" type="ORF">GCM10022232_78480</name>
</gene>
<evidence type="ECO:0000259" key="1">
    <source>
        <dbReference type="Pfam" id="PF19493"/>
    </source>
</evidence>
<reference evidence="3" key="1">
    <citation type="journal article" date="2019" name="Int. J. Syst. Evol. Microbiol.">
        <title>The Global Catalogue of Microorganisms (GCM) 10K type strain sequencing project: providing services to taxonomists for standard genome sequencing and annotation.</title>
        <authorList>
            <consortium name="The Broad Institute Genomics Platform"/>
            <consortium name="The Broad Institute Genome Sequencing Center for Infectious Disease"/>
            <person name="Wu L."/>
            <person name="Ma J."/>
        </authorList>
    </citation>
    <scope>NUCLEOTIDE SEQUENCE [LARGE SCALE GENOMIC DNA]</scope>
    <source>
        <strain evidence="3">JCM 16924</strain>
    </source>
</reference>
<keyword evidence="3" id="KW-1185">Reference proteome</keyword>
<dbReference type="Proteomes" id="UP001500456">
    <property type="component" value="Unassembled WGS sequence"/>
</dbReference>
<dbReference type="NCBIfam" id="NF041216">
    <property type="entry name" value="CU044_2847_fam"/>
    <property type="match status" value="1"/>
</dbReference>
<comment type="caution">
    <text evidence="2">The sequence shown here is derived from an EMBL/GenBank/DDBJ whole genome shotgun (WGS) entry which is preliminary data.</text>
</comment>